<comment type="caution">
    <text evidence="2">The sequence shown here is derived from an EMBL/GenBank/DDBJ whole genome shotgun (WGS) entry which is preliminary data.</text>
</comment>
<reference evidence="2 3" key="1">
    <citation type="submission" date="2019-05" db="EMBL/GenBank/DDBJ databases">
        <title>Another draft genome of Portunus trituberculatus and its Hox gene families provides insights of decapod evolution.</title>
        <authorList>
            <person name="Jeong J.-H."/>
            <person name="Song I."/>
            <person name="Kim S."/>
            <person name="Choi T."/>
            <person name="Kim D."/>
            <person name="Ryu S."/>
            <person name="Kim W."/>
        </authorList>
    </citation>
    <scope>NUCLEOTIDE SEQUENCE [LARGE SCALE GENOMIC DNA]</scope>
    <source>
        <tissue evidence="2">Muscle</tissue>
    </source>
</reference>
<gene>
    <name evidence="2" type="ORF">E2C01_044031</name>
</gene>
<dbReference type="AlphaFoldDB" id="A0A5B7FZA9"/>
<proteinExistence type="predicted"/>
<evidence type="ECO:0000256" key="1">
    <source>
        <dbReference type="SAM" id="MobiDB-lite"/>
    </source>
</evidence>
<evidence type="ECO:0000313" key="2">
    <source>
        <dbReference type="EMBL" id="MPC50208.1"/>
    </source>
</evidence>
<sequence>MSPTKPRQTRHRHDIRPVSCSLPPTTSSSSYSTFYTFTCGRKREVRQRSPLTLKHENLLRRS</sequence>
<evidence type="ECO:0000313" key="3">
    <source>
        <dbReference type="Proteomes" id="UP000324222"/>
    </source>
</evidence>
<feature type="region of interest" description="Disordered" evidence="1">
    <location>
        <begin position="1"/>
        <end position="29"/>
    </location>
</feature>
<organism evidence="2 3">
    <name type="scientific">Portunus trituberculatus</name>
    <name type="common">Swimming crab</name>
    <name type="synonym">Neptunus trituberculatus</name>
    <dbReference type="NCBI Taxonomy" id="210409"/>
    <lineage>
        <taxon>Eukaryota</taxon>
        <taxon>Metazoa</taxon>
        <taxon>Ecdysozoa</taxon>
        <taxon>Arthropoda</taxon>
        <taxon>Crustacea</taxon>
        <taxon>Multicrustacea</taxon>
        <taxon>Malacostraca</taxon>
        <taxon>Eumalacostraca</taxon>
        <taxon>Eucarida</taxon>
        <taxon>Decapoda</taxon>
        <taxon>Pleocyemata</taxon>
        <taxon>Brachyura</taxon>
        <taxon>Eubrachyura</taxon>
        <taxon>Portunoidea</taxon>
        <taxon>Portunidae</taxon>
        <taxon>Portuninae</taxon>
        <taxon>Portunus</taxon>
    </lineage>
</organism>
<keyword evidence="3" id="KW-1185">Reference proteome</keyword>
<dbReference type="Proteomes" id="UP000324222">
    <property type="component" value="Unassembled WGS sequence"/>
</dbReference>
<protein>
    <submittedName>
        <fullName evidence="2">Uncharacterized protein</fullName>
    </submittedName>
</protein>
<dbReference type="EMBL" id="VSRR010009347">
    <property type="protein sequence ID" value="MPC50208.1"/>
    <property type="molecule type" value="Genomic_DNA"/>
</dbReference>
<accession>A0A5B7FZA9</accession>
<name>A0A5B7FZA9_PORTR</name>